<organism evidence="1">
    <name type="scientific">marine metagenome</name>
    <dbReference type="NCBI Taxonomy" id="408172"/>
    <lineage>
        <taxon>unclassified sequences</taxon>
        <taxon>metagenomes</taxon>
        <taxon>ecological metagenomes</taxon>
    </lineage>
</organism>
<name>A0A382WIN5_9ZZZZ</name>
<reference evidence="1" key="1">
    <citation type="submission" date="2018-05" db="EMBL/GenBank/DDBJ databases">
        <authorList>
            <person name="Lanie J.A."/>
            <person name="Ng W.-L."/>
            <person name="Kazmierczak K.M."/>
            <person name="Andrzejewski T.M."/>
            <person name="Davidsen T.M."/>
            <person name="Wayne K.J."/>
            <person name="Tettelin H."/>
            <person name="Glass J.I."/>
            <person name="Rusch D."/>
            <person name="Podicherti R."/>
            <person name="Tsui H.-C.T."/>
            <person name="Winkler M.E."/>
        </authorList>
    </citation>
    <scope>NUCLEOTIDE SEQUENCE</scope>
</reference>
<accession>A0A382WIN5</accession>
<dbReference type="AlphaFoldDB" id="A0A382WIN5"/>
<feature type="non-terminal residue" evidence="1">
    <location>
        <position position="28"/>
    </location>
</feature>
<protein>
    <submittedName>
        <fullName evidence="1">Uncharacterized protein</fullName>
    </submittedName>
</protein>
<dbReference type="EMBL" id="UINC01160060">
    <property type="protein sequence ID" value="SVD58489.1"/>
    <property type="molecule type" value="Genomic_DNA"/>
</dbReference>
<proteinExistence type="predicted"/>
<evidence type="ECO:0000313" key="1">
    <source>
        <dbReference type="EMBL" id="SVD58489.1"/>
    </source>
</evidence>
<gene>
    <name evidence="1" type="ORF">METZ01_LOCUS411343</name>
</gene>
<sequence>MNNKSSIFNPVPAKLLFSSGSFSKSYNS</sequence>